<dbReference type="Proteomes" id="UP001652583">
    <property type="component" value="Chromosome E2"/>
</dbReference>
<evidence type="ECO:0000313" key="2">
    <source>
        <dbReference type="Proteomes" id="UP001652583"/>
    </source>
</evidence>
<sequence>MNSETPQVPVAQITSHMAPNSPSRLHRGLFIQSLLVTTPTLHRAAGEDHAVNHRLLVGPRVPGLLETTGQCRVHVKGSGEEWVQDRGAQPGWHSRLCFRPSHQRRRRRQSMNLEHVSCDYFLLLSVPSSLHLPANFPTPSLRLRHGVRAPALTCGLSFFPPQRLCCPVVVGAIDSVGRGGGGEFGAEPGSKVVTVLRRLFVKGAGWSWERGREDGRQATQAARLPPHHPAAPVQRFSVGVALAPRGTSGSVWRHFCHNQGGATGIGWAEAGGATPHPTTQNERALRGPPTTWVPDTLGKRTKAPSPLP</sequence>
<feature type="region of interest" description="Disordered" evidence="1">
    <location>
        <begin position="266"/>
        <end position="308"/>
    </location>
</feature>
<organism evidence="2 4">
    <name type="scientific">Acinonyx jubatus</name>
    <name type="common">Cheetah</name>
    <dbReference type="NCBI Taxonomy" id="32536"/>
    <lineage>
        <taxon>Eukaryota</taxon>
        <taxon>Metazoa</taxon>
        <taxon>Chordata</taxon>
        <taxon>Craniata</taxon>
        <taxon>Vertebrata</taxon>
        <taxon>Euteleostomi</taxon>
        <taxon>Mammalia</taxon>
        <taxon>Eutheria</taxon>
        <taxon>Laurasiatheria</taxon>
        <taxon>Carnivora</taxon>
        <taxon>Feliformia</taxon>
        <taxon>Felidae</taxon>
        <taxon>Felinae</taxon>
        <taxon>Acinonyx</taxon>
    </lineage>
</organism>
<gene>
    <name evidence="3 4 5" type="primary">LOC113593348</name>
</gene>
<dbReference type="GeneID" id="113593348"/>
<evidence type="ECO:0000256" key="1">
    <source>
        <dbReference type="SAM" id="MobiDB-lite"/>
    </source>
</evidence>
<reference evidence="3 4" key="1">
    <citation type="submission" date="2025-05" db="UniProtKB">
        <authorList>
            <consortium name="RefSeq"/>
        </authorList>
    </citation>
    <scope>IDENTIFICATION</scope>
    <source>
        <tissue evidence="3 4">Blood</tissue>
    </source>
</reference>
<evidence type="ECO:0000313" key="4">
    <source>
        <dbReference type="RefSeq" id="XP_053066654.1"/>
    </source>
</evidence>
<dbReference type="RefSeq" id="XP_053066655.1">
    <property type="nucleotide sequence ID" value="XM_053210680.1"/>
</dbReference>
<dbReference type="RefSeq" id="XP_053066653.1">
    <property type="nucleotide sequence ID" value="XM_053210678.1"/>
</dbReference>
<name>A0ABM3P4Q7_ACIJB</name>
<proteinExistence type="predicted"/>
<dbReference type="RefSeq" id="XP_053066654.1">
    <property type="nucleotide sequence ID" value="XM_053210679.1"/>
</dbReference>
<protein>
    <submittedName>
        <fullName evidence="3 4">Uncharacterized protein LOC113593348</fullName>
    </submittedName>
</protein>
<evidence type="ECO:0000313" key="5">
    <source>
        <dbReference type="RefSeq" id="XP_053066655.1"/>
    </source>
</evidence>
<accession>A0ABM3P4Q7</accession>
<feature type="region of interest" description="Disordered" evidence="1">
    <location>
        <begin position="211"/>
        <end position="230"/>
    </location>
</feature>
<evidence type="ECO:0000313" key="3">
    <source>
        <dbReference type="RefSeq" id="XP_053066653.1"/>
    </source>
</evidence>
<keyword evidence="2" id="KW-1185">Reference proteome</keyword>